<evidence type="ECO:0000313" key="2">
    <source>
        <dbReference type="Proteomes" id="UP001240250"/>
    </source>
</evidence>
<dbReference type="PIRSF" id="PIRSF008757">
    <property type="entry name" value="UCP008757"/>
    <property type="match status" value="1"/>
</dbReference>
<name>A0ABU0GIN4_9CELL</name>
<keyword evidence="2" id="KW-1185">Reference proteome</keyword>
<organism evidence="1 2">
    <name type="scientific">Cellulomonas iranensis</name>
    <dbReference type="NCBI Taxonomy" id="76862"/>
    <lineage>
        <taxon>Bacteria</taxon>
        <taxon>Bacillati</taxon>
        <taxon>Actinomycetota</taxon>
        <taxon>Actinomycetes</taxon>
        <taxon>Micrococcales</taxon>
        <taxon>Cellulomonadaceae</taxon>
        <taxon>Cellulomonas</taxon>
    </lineage>
</organism>
<dbReference type="Proteomes" id="UP001240250">
    <property type="component" value="Unassembled WGS sequence"/>
</dbReference>
<dbReference type="PANTHER" id="PTHR28255:SF1">
    <property type="entry name" value="UPF0303 PROTEIN YBR137W"/>
    <property type="match status" value="1"/>
</dbReference>
<dbReference type="Pfam" id="PF03928">
    <property type="entry name" value="HbpS-like"/>
    <property type="match status" value="1"/>
</dbReference>
<dbReference type="Gene3D" id="3.30.450.150">
    <property type="entry name" value="Haem-degrading domain"/>
    <property type="match status" value="1"/>
</dbReference>
<dbReference type="EMBL" id="JAUSVM010000001">
    <property type="protein sequence ID" value="MDQ0425235.1"/>
    <property type="molecule type" value="Genomic_DNA"/>
</dbReference>
<evidence type="ECO:0000313" key="1">
    <source>
        <dbReference type="EMBL" id="MDQ0425235.1"/>
    </source>
</evidence>
<dbReference type="PANTHER" id="PTHR28255">
    <property type="match status" value="1"/>
</dbReference>
<proteinExistence type="predicted"/>
<dbReference type="RefSeq" id="WP_070321011.1">
    <property type="nucleotide sequence ID" value="NZ_JAUSVM010000001.1"/>
</dbReference>
<dbReference type="InterPro" id="IPR038084">
    <property type="entry name" value="PduO/GlcC-like_sf"/>
</dbReference>
<sequence length="165" mass="17669">MADTQDDATALVARLEAELQDVTLVRFGHDDAWWLGTWVWRVAAERDLPVVVDVRRGEHQLVHASRPGTCADNDGWVERKVRTVRRFGTASYVVGRRLAAKGQTLADYGLDPARYATAGGCVPVVVDGAGAVGTLAVSGLPQADDHALALEALRALRAAQEAGEV</sequence>
<reference evidence="1 2" key="1">
    <citation type="submission" date="2023-07" db="EMBL/GenBank/DDBJ databases">
        <title>Sequencing the genomes of 1000 actinobacteria strains.</title>
        <authorList>
            <person name="Klenk H.-P."/>
        </authorList>
    </citation>
    <scope>NUCLEOTIDE SEQUENCE [LARGE SCALE GENOMIC DNA]</scope>
    <source>
        <strain evidence="1 2">DSM 14785</strain>
    </source>
</reference>
<protein>
    <submittedName>
        <fullName evidence="1">Uncharacterized protein (UPF0303 family)</fullName>
    </submittedName>
</protein>
<dbReference type="NCBIfam" id="NF002696">
    <property type="entry name" value="PRK02487.1-5"/>
    <property type="match status" value="1"/>
</dbReference>
<comment type="caution">
    <text evidence="1">The sequence shown here is derived from an EMBL/GenBank/DDBJ whole genome shotgun (WGS) entry which is preliminary data.</text>
</comment>
<gene>
    <name evidence="1" type="ORF">JO380_001616</name>
</gene>
<dbReference type="InterPro" id="IPR010371">
    <property type="entry name" value="YBR137W-like"/>
</dbReference>
<dbReference type="SUPFAM" id="SSF143744">
    <property type="entry name" value="GlcG-like"/>
    <property type="match status" value="1"/>
</dbReference>
<accession>A0ABU0GIN4</accession>
<dbReference type="InterPro" id="IPR005624">
    <property type="entry name" value="PduO/GlcC-like"/>
</dbReference>